<proteinExistence type="predicted"/>
<evidence type="ECO:0008006" key="4">
    <source>
        <dbReference type="Google" id="ProtNLM"/>
    </source>
</evidence>
<dbReference type="EMBL" id="CAIX01000007">
    <property type="protein sequence ID" value="CCI40338.1"/>
    <property type="molecule type" value="Genomic_DNA"/>
</dbReference>
<feature type="signal peptide" evidence="1">
    <location>
        <begin position="1"/>
        <end position="19"/>
    </location>
</feature>
<reference evidence="2 3" key="1">
    <citation type="submission" date="2012-05" db="EMBL/GenBank/DDBJ databases">
        <title>Recombination and specialization in a pathogen metapopulation.</title>
        <authorList>
            <person name="Gardiner A."/>
            <person name="Kemen E."/>
            <person name="Schultz-Larsen T."/>
            <person name="MacLean D."/>
            <person name="Van Oosterhout C."/>
            <person name="Jones J.D.G."/>
        </authorList>
    </citation>
    <scope>NUCLEOTIDE SEQUENCE [LARGE SCALE GENOMIC DNA]</scope>
    <source>
        <strain evidence="2 3">Ac Nc2</strain>
    </source>
</reference>
<gene>
    <name evidence="2" type="ORF">BN9_011220</name>
</gene>
<keyword evidence="3" id="KW-1185">Reference proteome</keyword>
<keyword evidence="1" id="KW-0732">Signal</keyword>
<dbReference type="Proteomes" id="UP000053237">
    <property type="component" value="Unassembled WGS sequence"/>
</dbReference>
<accession>A0A024G207</accession>
<sequence length="88" mass="10221">MSFYVGNLTLIHALARALARVFCTDSADVERRVLSTRPRFGCSFLCFTLCYKMIASDPHWVCGYWHSSFCVENSEKMQICSMRCYYPQ</sequence>
<feature type="chain" id="PRO_5001529187" description="ShKT domain-containing protein" evidence="1">
    <location>
        <begin position="20"/>
        <end position="88"/>
    </location>
</feature>
<dbReference type="InParanoid" id="A0A024G207"/>
<organism evidence="2 3">
    <name type="scientific">Albugo candida</name>
    <dbReference type="NCBI Taxonomy" id="65357"/>
    <lineage>
        <taxon>Eukaryota</taxon>
        <taxon>Sar</taxon>
        <taxon>Stramenopiles</taxon>
        <taxon>Oomycota</taxon>
        <taxon>Peronosporomycetes</taxon>
        <taxon>Albuginales</taxon>
        <taxon>Albuginaceae</taxon>
        <taxon>Albugo</taxon>
    </lineage>
</organism>
<dbReference type="AlphaFoldDB" id="A0A024G207"/>
<comment type="caution">
    <text evidence="2">The sequence shown here is derived from an EMBL/GenBank/DDBJ whole genome shotgun (WGS) entry which is preliminary data.</text>
</comment>
<evidence type="ECO:0000313" key="3">
    <source>
        <dbReference type="Proteomes" id="UP000053237"/>
    </source>
</evidence>
<evidence type="ECO:0000313" key="2">
    <source>
        <dbReference type="EMBL" id="CCI40338.1"/>
    </source>
</evidence>
<protein>
    <recommendedName>
        <fullName evidence="4">ShKT domain-containing protein</fullName>
    </recommendedName>
</protein>
<evidence type="ECO:0000256" key="1">
    <source>
        <dbReference type="SAM" id="SignalP"/>
    </source>
</evidence>
<name>A0A024G207_9STRA</name>